<dbReference type="SUPFAM" id="SSF56399">
    <property type="entry name" value="ADP-ribosylation"/>
    <property type="match status" value="1"/>
</dbReference>
<feature type="region of interest" description="Disordered" evidence="1">
    <location>
        <begin position="1"/>
        <end position="49"/>
    </location>
</feature>
<gene>
    <name evidence="3" type="ORF">A3G54_01665</name>
</gene>
<evidence type="ECO:0000256" key="1">
    <source>
        <dbReference type="SAM" id="MobiDB-lite"/>
    </source>
</evidence>
<proteinExistence type="predicted"/>
<evidence type="ECO:0000313" key="3">
    <source>
        <dbReference type="EMBL" id="OGF93391.1"/>
    </source>
</evidence>
<dbReference type="Proteomes" id="UP000178894">
    <property type="component" value="Unassembled WGS sequence"/>
</dbReference>
<feature type="compositionally biased region" description="Basic and acidic residues" evidence="1">
    <location>
        <begin position="40"/>
        <end position="49"/>
    </location>
</feature>
<protein>
    <recommendedName>
        <fullName evidence="2">ART-PolyVal-like domain-containing protein</fullName>
    </recommendedName>
</protein>
<name>A0A1F5Y0K7_9BACT</name>
<evidence type="ECO:0000259" key="2">
    <source>
        <dbReference type="Pfam" id="PF18760"/>
    </source>
</evidence>
<feature type="domain" description="ART-PolyVal-like" evidence="2">
    <location>
        <begin position="64"/>
        <end position="231"/>
    </location>
</feature>
<reference evidence="3 4" key="1">
    <citation type="journal article" date="2016" name="Nat. Commun.">
        <title>Thousands of microbial genomes shed light on interconnected biogeochemical processes in an aquifer system.</title>
        <authorList>
            <person name="Anantharaman K."/>
            <person name="Brown C.T."/>
            <person name="Hug L.A."/>
            <person name="Sharon I."/>
            <person name="Castelle C.J."/>
            <person name="Probst A.J."/>
            <person name="Thomas B.C."/>
            <person name="Singh A."/>
            <person name="Wilkins M.J."/>
            <person name="Karaoz U."/>
            <person name="Brodie E.L."/>
            <person name="Williams K.H."/>
            <person name="Hubbard S.S."/>
            <person name="Banfield J.F."/>
        </authorList>
    </citation>
    <scope>NUCLEOTIDE SEQUENCE [LARGE SCALE GENOMIC DNA]</scope>
</reference>
<dbReference type="Pfam" id="PF18760">
    <property type="entry name" value="ART-PolyVal"/>
    <property type="match status" value="1"/>
</dbReference>
<evidence type="ECO:0000313" key="4">
    <source>
        <dbReference type="Proteomes" id="UP000178894"/>
    </source>
</evidence>
<feature type="compositionally biased region" description="Basic and acidic residues" evidence="1">
    <location>
        <begin position="7"/>
        <end position="32"/>
    </location>
</feature>
<dbReference type="EMBL" id="MFIQ01000019">
    <property type="protein sequence ID" value="OGF93391.1"/>
    <property type="molecule type" value="Genomic_DNA"/>
</dbReference>
<organism evidence="3 4">
    <name type="scientific">Candidatus Giovannonibacteria bacterium RIFCSPLOWO2_12_FULL_44_15</name>
    <dbReference type="NCBI Taxonomy" id="1798364"/>
    <lineage>
        <taxon>Bacteria</taxon>
        <taxon>Candidatus Giovannoniibacteriota</taxon>
    </lineage>
</organism>
<sequence>MEQFGQFREKLAEELKEAPKEDRKEVLDKAKQTPEYWQSRTEKLKERQSEEKIDNGLGVLLKKKTLYHGSGISGIEKFNEAEEDTVGNGVYFTSEARGAIGYAHRRSRRSKEANPVIYECSVEDIKLCDLRKGENAKKVLDGFRTVLVEKVKDDKLPWYYKEQLQKAIDGIKAGIIGFKNLREATFSTGKFFSNYIKSLGYDGLIALEGGEGNDVGDHDTYLIFDPEKVKINSEQKISK</sequence>
<dbReference type="AlphaFoldDB" id="A0A1F5Y0K7"/>
<comment type="caution">
    <text evidence="3">The sequence shown here is derived from an EMBL/GenBank/DDBJ whole genome shotgun (WGS) entry which is preliminary data.</text>
</comment>
<dbReference type="InterPro" id="IPR049522">
    <property type="entry name" value="ART-PolyVal_dom"/>
</dbReference>
<accession>A0A1F5Y0K7</accession>
<dbReference type="STRING" id="1798364.A3G54_01665"/>